<sequence>MPYANWNTMSKTSGIPYRNLILVVRADPTICGHSTEARNLAEAARAAGIENVHIVSYPLDVLAESGLPLKPLDSVAPYSPGIFVDRPEPVGDYKVLDGRLGYAIAGHLIDLVNRLPGRTAIMNLYLVPHGQMVMQSVETLRGMGTREAPATIAEAVGSDVTNVVANALSTGQLGAAAIVLQNYLAHDLPVAVSEYTRKLIIEAGQQVDERLKTTFAYQLELRVRISYPAIDTSVYLSVAEQAEQNASVLAGRGLSPDGFLLFLSRLSKAKGVDDLIRAYRASKLYGKKVLAICGTGPDADRLIELAAGDPNIRFFDDVGDEEKLALMHNCYAYCLPSKPRPEFTETFGIAIAEAMLSGGLGPVITTRTGGIPEATGDHCLYHAAGDVADLTSKLDLVASMSDWDRGGLSRAAQQYARRFDRAVILDRLLSAPAIRAVA</sequence>
<protein>
    <submittedName>
        <fullName evidence="2">Glycogen synthase</fullName>
        <ecNumber evidence="2">2.4.1.11</ecNumber>
    </submittedName>
</protein>
<dbReference type="EMBL" id="CP036318">
    <property type="protein sequence ID" value="QDV59071.1"/>
    <property type="molecule type" value="Genomic_DNA"/>
</dbReference>
<dbReference type="GO" id="GO:0004373">
    <property type="term" value="F:alpha-1,4-glucan glucosyltransferase (UDP-glucose donor) activity"/>
    <property type="evidence" value="ECO:0007669"/>
    <property type="project" value="UniProtKB-EC"/>
</dbReference>
<name>A0A518J145_9BACT</name>
<accession>A0A518J145</accession>
<gene>
    <name evidence="2" type="ORF">Mal33_50960</name>
</gene>
<dbReference type="InterPro" id="IPR001296">
    <property type="entry name" value="Glyco_trans_1"/>
</dbReference>
<dbReference type="SUPFAM" id="SSF53756">
    <property type="entry name" value="UDP-Glycosyltransferase/glycogen phosphorylase"/>
    <property type="match status" value="1"/>
</dbReference>
<proteinExistence type="predicted"/>
<dbReference type="PANTHER" id="PTHR12526:SF630">
    <property type="entry name" value="GLYCOSYLTRANSFERASE"/>
    <property type="match status" value="1"/>
</dbReference>
<dbReference type="Gene3D" id="3.40.50.2000">
    <property type="entry name" value="Glycogen Phosphorylase B"/>
    <property type="match status" value="2"/>
</dbReference>
<keyword evidence="2" id="KW-0808">Transferase</keyword>
<dbReference type="RefSeq" id="WP_197452870.1">
    <property type="nucleotide sequence ID" value="NZ_CP036318.1"/>
</dbReference>
<dbReference type="PANTHER" id="PTHR12526">
    <property type="entry name" value="GLYCOSYLTRANSFERASE"/>
    <property type="match status" value="1"/>
</dbReference>
<evidence type="ECO:0000259" key="1">
    <source>
        <dbReference type="Pfam" id="PF00534"/>
    </source>
</evidence>
<evidence type="ECO:0000313" key="3">
    <source>
        <dbReference type="Proteomes" id="UP000316770"/>
    </source>
</evidence>
<dbReference type="Pfam" id="PF00534">
    <property type="entry name" value="Glycos_transf_1"/>
    <property type="match status" value="1"/>
</dbReference>
<reference evidence="2 3" key="1">
    <citation type="submission" date="2019-02" db="EMBL/GenBank/DDBJ databases">
        <title>Deep-cultivation of Planctomycetes and their phenomic and genomic characterization uncovers novel biology.</title>
        <authorList>
            <person name="Wiegand S."/>
            <person name="Jogler M."/>
            <person name="Boedeker C."/>
            <person name="Pinto D."/>
            <person name="Vollmers J."/>
            <person name="Rivas-Marin E."/>
            <person name="Kohn T."/>
            <person name="Peeters S.H."/>
            <person name="Heuer A."/>
            <person name="Rast P."/>
            <person name="Oberbeckmann S."/>
            <person name="Bunk B."/>
            <person name="Jeske O."/>
            <person name="Meyerdierks A."/>
            <person name="Storesund J.E."/>
            <person name="Kallscheuer N."/>
            <person name="Luecker S."/>
            <person name="Lage O.M."/>
            <person name="Pohl T."/>
            <person name="Merkel B.J."/>
            <person name="Hornburger P."/>
            <person name="Mueller R.-W."/>
            <person name="Bruemmer F."/>
            <person name="Labrenz M."/>
            <person name="Spormann A.M."/>
            <person name="Op den Camp H."/>
            <person name="Overmann J."/>
            <person name="Amann R."/>
            <person name="Jetten M.S.M."/>
            <person name="Mascher T."/>
            <person name="Medema M.H."/>
            <person name="Devos D.P."/>
            <person name="Kaster A.-K."/>
            <person name="Ovreas L."/>
            <person name="Rohde M."/>
            <person name="Galperin M.Y."/>
            <person name="Jogler C."/>
        </authorList>
    </citation>
    <scope>NUCLEOTIDE SEQUENCE [LARGE SCALE GENOMIC DNA]</scope>
    <source>
        <strain evidence="2 3">Mal33</strain>
    </source>
</reference>
<keyword evidence="3" id="KW-1185">Reference proteome</keyword>
<dbReference type="AlphaFoldDB" id="A0A518J145"/>
<dbReference type="Proteomes" id="UP000316770">
    <property type="component" value="Chromosome"/>
</dbReference>
<keyword evidence="2" id="KW-0328">Glycosyltransferase</keyword>
<dbReference type="CDD" id="cd03801">
    <property type="entry name" value="GT4_PimA-like"/>
    <property type="match status" value="1"/>
</dbReference>
<evidence type="ECO:0000313" key="2">
    <source>
        <dbReference type="EMBL" id="QDV59071.1"/>
    </source>
</evidence>
<organism evidence="2 3">
    <name type="scientific">Rosistilla oblonga</name>
    <dbReference type="NCBI Taxonomy" id="2527990"/>
    <lineage>
        <taxon>Bacteria</taxon>
        <taxon>Pseudomonadati</taxon>
        <taxon>Planctomycetota</taxon>
        <taxon>Planctomycetia</taxon>
        <taxon>Pirellulales</taxon>
        <taxon>Pirellulaceae</taxon>
        <taxon>Rosistilla</taxon>
    </lineage>
</organism>
<dbReference type="EC" id="2.4.1.11" evidence="2"/>
<feature type="domain" description="Glycosyl transferase family 1" evidence="1">
    <location>
        <begin position="258"/>
        <end position="399"/>
    </location>
</feature>